<keyword evidence="1" id="KW-0175">Coiled coil</keyword>
<comment type="caution">
    <text evidence="2">The sequence shown here is derived from an EMBL/GenBank/DDBJ whole genome shotgun (WGS) entry which is preliminary data.</text>
</comment>
<evidence type="ECO:0000256" key="1">
    <source>
        <dbReference type="SAM" id="Coils"/>
    </source>
</evidence>
<gene>
    <name evidence="2" type="ORF">B0I36DRAFT_349977</name>
</gene>
<dbReference type="GeneID" id="70186396"/>
<reference evidence="2" key="1">
    <citation type="journal article" date="2021" name="Nat. Commun.">
        <title>Genetic determinants of endophytism in the Arabidopsis root mycobiome.</title>
        <authorList>
            <person name="Mesny F."/>
            <person name="Miyauchi S."/>
            <person name="Thiergart T."/>
            <person name="Pickel B."/>
            <person name="Atanasova L."/>
            <person name="Karlsson M."/>
            <person name="Huettel B."/>
            <person name="Barry K.W."/>
            <person name="Haridas S."/>
            <person name="Chen C."/>
            <person name="Bauer D."/>
            <person name="Andreopoulos W."/>
            <person name="Pangilinan J."/>
            <person name="LaButti K."/>
            <person name="Riley R."/>
            <person name="Lipzen A."/>
            <person name="Clum A."/>
            <person name="Drula E."/>
            <person name="Henrissat B."/>
            <person name="Kohler A."/>
            <person name="Grigoriev I.V."/>
            <person name="Martin F.M."/>
            <person name="Hacquard S."/>
        </authorList>
    </citation>
    <scope>NUCLEOTIDE SEQUENCE</scope>
    <source>
        <strain evidence="2">MPI-CAGE-CH-0230</strain>
    </source>
</reference>
<dbReference type="AlphaFoldDB" id="A0A9P8Y6G6"/>
<dbReference type="EMBL" id="JAGTJQ010000006">
    <property type="protein sequence ID" value="KAH7029031.1"/>
    <property type="molecule type" value="Genomic_DNA"/>
</dbReference>
<proteinExistence type="predicted"/>
<sequence>MIRRLRGETSWDDYVKEIQDEEKKIAIIDDCTMDGLSRECRPAISMAEMCDVLQEQRFRKDSPVPNADIRRMCHALTRSARYAPDITFITSLCIADNASPLDKRVLAEFFQRHLTAEPVIDPRKLSDGDQAFAFEYHYPHLVLRRGRGLLEDNRTTPGNKPLRSLTDITFLRDVAEDTEGLEMDYLYQATTSCLVIGHHSLRWTAYMFTDTYFSVHDDTAMNEESMHLWSEERKESGRPDPFTFGETQADTPLLNARDFWVNSAATRLRRVLQESSLAVSHICEKIDKHLLDNRALALPRSNSFKESKDDASAHQDTAKKNIAARRNALTWLNEASLVVDEVMHSLRDNVTQLSLSDPIIREMFCDGKSGRGNSRERHNIRNARAAEMADLKRRLDRLVERLIKMRARLDNRVKDAQKAVRRTSR</sequence>
<protein>
    <submittedName>
        <fullName evidence="2">Uncharacterized protein</fullName>
    </submittedName>
</protein>
<feature type="coiled-coil region" evidence="1">
    <location>
        <begin position="381"/>
        <end position="419"/>
    </location>
</feature>
<dbReference type="OrthoDB" id="10071171at2759"/>
<dbReference type="RefSeq" id="XP_046011319.1">
    <property type="nucleotide sequence ID" value="XM_046156850.1"/>
</dbReference>
<name>A0A9P8Y6G6_9PEZI</name>
<accession>A0A9P8Y6G6</accession>
<keyword evidence="3" id="KW-1185">Reference proteome</keyword>
<dbReference type="Proteomes" id="UP000756346">
    <property type="component" value="Unassembled WGS sequence"/>
</dbReference>
<evidence type="ECO:0000313" key="3">
    <source>
        <dbReference type="Proteomes" id="UP000756346"/>
    </source>
</evidence>
<evidence type="ECO:0000313" key="2">
    <source>
        <dbReference type="EMBL" id="KAH7029031.1"/>
    </source>
</evidence>
<organism evidence="2 3">
    <name type="scientific">Microdochium trichocladiopsis</name>
    <dbReference type="NCBI Taxonomy" id="1682393"/>
    <lineage>
        <taxon>Eukaryota</taxon>
        <taxon>Fungi</taxon>
        <taxon>Dikarya</taxon>
        <taxon>Ascomycota</taxon>
        <taxon>Pezizomycotina</taxon>
        <taxon>Sordariomycetes</taxon>
        <taxon>Xylariomycetidae</taxon>
        <taxon>Xylariales</taxon>
        <taxon>Microdochiaceae</taxon>
        <taxon>Microdochium</taxon>
    </lineage>
</organism>